<comment type="caution">
    <text evidence="4">The sequence shown here is derived from an EMBL/GenBank/DDBJ whole genome shotgun (WGS) entry which is preliminary data.</text>
</comment>
<feature type="compositionally biased region" description="Pro residues" evidence="1">
    <location>
        <begin position="995"/>
        <end position="1008"/>
    </location>
</feature>
<feature type="transmembrane region" description="Helical" evidence="2">
    <location>
        <begin position="433"/>
        <end position="454"/>
    </location>
</feature>
<keyword evidence="2" id="KW-0812">Transmembrane</keyword>
<feature type="transmembrane region" description="Helical" evidence="2">
    <location>
        <begin position="358"/>
        <end position="377"/>
    </location>
</feature>
<feature type="region of interest" description="Disordered" evidence="1">
    <location>
        <begin position="552"/>
        <end position="582"/>
    </location>
</feature>
<dbReference type="PRINTS" id="PR01217">
    <property type="entry name" value="PRICHEXTENSN"/>
</dbReference>
<dbReference type="Pfam" id="PF12349">
    <property type="entry name" value="Sterol-sensing"/>
    <property type="match status" value="1"/>
</dbReference>
<protein>
    <recommendedName>
        <fullName evidence="3">SSD domain-containing protein</fullName>
    </recommendedName>
</protein>
<feature type="region of interest" description="Disordered" evidence="1">
    <location>
        <begin position="1156"/>
        <end position="1201"/>
    </location>
</feature>
<dbReference type="GO" id="GO:0005737">
    <property type="term" value="C:cytoplasm"/>
    <property type="evidence" value="ECO:0007669"/>
    <property type="project" value="TreeGrafter"/>
</dbReference>
<proteinExistence type="predicted"/>
<dbReference type="Gene3D" id="2.10.25.10">
    <property type="entry name" value="Laminin"/>
    <property type="match status" value="1"/>
</dbReference>
<evidence type="ECO:0000256" key="1">
    <source>
        <dbReference type="SAM" id="MobiDB-lite"/>
    </source>
</evidence>
<dbReference type="PROSITE" id="PS50156">
    <property type="entry name" value="SSD"/>
    <property type="match status" value="1"/>
</dbReference>
<dbReference type="OrthoDB" id="196791at2759"/>
<dbReference type="InterPro" id="IPR042480">
    <property type="entry name" value="DISP3"/>
</dbReference>
<dbReference type="SUPFAM" id="SSF82866">
    <property type="entry name" value="Multidrug efflux transporter AcrB transmembrane domain"/>
    <property type="match status" value="2"/>
</dbReference>
<feature type="compositionally biased region" description="Low complexity" evidence="1">
    <location>
        <begin position="909"/>
        <end position="918"/>
    </location>
</feature>
<dbReference type="PROSITE" id="PS01186">
    <property type="entry name" value="EGF_2"/>
    <property type="match status" value="1"/>
</dbReference>
<feature type="transmembrane region" description="Helical" evidence="2">
    <location>
        <begin position="1497"/>
        <end position="1515"/>
    </location>
</feature>
<reference evidence="4" key="1">
    <citation type="submission" date="2022-07" db="EMBL/GenBank/DDBJ databases">
        <title>Genome analysis of Parmales, a sister group of diatoms, reveals the evolutionary specialization of diatoms from phago-mixotrophs to photoautotrophs.</title>
        <authorList>
            <person name="Ban H."/>
            <person name="Sato S."/>
            <person name="Yoshikawa S."/>
            <person name="Kazumasa Y."/>
            <person name="Nakamura Y."/>
            <person name="Ichinomiya M."/>
            <person name="Saitoh K."/>
            <person name="Sato N."/>
            <person name="Blanc-Mathieu R."/>
            <person name="Endo H."/>
            <person name="Kuwata A."/>
            <person name="Ogata H."/>
        </authorList>
    </citation>
    <scope>NUCLEOTIDE SEQUENCE</scope>
</reference>
<feature type="transmembrane region" description="Helical" evidence="2">
    <location>
        <begin position="1536"/>
        <end position="1565"/>
    </location>
</feature>
<feature type="transmembrane region" description="Helical" evidence="2">
    <location>
        <begin position="52"/>
        <end position="77"/>
    </location>
</feature>
<keyword evidence="2" id="KW-1133">Transmembrane helix</keyword>
<evidence type="ECO:0000259" key="3">
    <source>
        <dbReference type="PROSITE" id="PS50156"/>
    </source>
</evidence>
<feature type="region of interest" description="Disordered" evidence="1">
    <location>
        <begin position="1064"/>
        <end position="1106"/>
    </location>
</feature>
<feature type="compositionally biased region" description="Low complexity" evidence="1">
    <location>
        <begin position="926"/>
        <end position="943"/>
    </location>
</feature>
<feature type="compositionally biased region" description="Low complexity" evidence="1">
    <location>
        <begin position="1066"/>
        <end position="1096"/>
    </location>
</feature>
<gene>
    <name evidence="4" type="ORF">TrRE_jg11266</name>
</gene>
<feature type="transmembrane region" description="Helical" evidence="2">
    <location>
        <begin position="12"/>
        <end position="32"/>
    </location>
</feature>
<feature type="transmembrane region" description="Helical" evidence="2">
    <location>
        <begin position="389"/>
        <end position="412"/>
    </location>
</feature>
<feature type="domain" description="SSD" evidence="3">
    <location>
        <begin position="381"/>
        <end position="491"/>
    </location>
</feature>
<keyword evidence="2" id="KW-0472">Membrane</keyword>
<organism evidence="4 5">
    <name type="scientific">Triparma retinervis</name>
    <dbReference type="NCBI Taxonomy" id="2557542"/>
    <lineage>
        <taxon>Eukaryota</taxon>
        <taxon>Sar</taxon>
        <taxon>Stramenopiles</taxon>
        <taxon>Ochrophyta</taxon>
        <taxon>Bolidophyceae</taxon>
        <taxon>Parmales</taxon>
        <taxon>Triparmaceae</taxon>
        <taxon>Triparma</taxon>
    </lineage>
</organism>
<name>A0A9W7AIH2_9STRA</name>
<feature type="region of interest" description="Disordered" evidence="1">
    <location>
        <begin position="991"/>
        <end position="1016"/>
    </location>
</feature>
<feature type="region of interest" description="Disordered" evidence="1">
    <location>
        <begin position="515"/>
        <end position="537"/>
    </location>
</feature>
<evidence type="ECO:0000256" key="2">
    <source>
        <dbReference type="SAM" id="Phobius"/>
    </source>
</evidence>
<feature type="transmembrane region" description="Helical" evidence="2">
    <location>
        <begin position="1571"/>
        <end position="1592"/>
    </location>
</feature>
<dbReference type="InterPro" id="IPR000731">
    <property type="entry name" value="SSD"/>
</dbReference>
<feature type="region of interest" description="Disordered" evidence="1">
    <location>
        <begin position="903"/>
        <end position="949"/>
    </location>
</feature>
<evidence type="ECO:0000313" key="5">
    <source>
        <dbReference type="Proteomes" id="UP001165082"/>
    </source>
</evidence>
<dbReference type="Gene3D" id="1.20.1640.10">
    <property type="entry name" value="Multidrug efflux transporter AcrB transmembrane domain"/>
    <property type="match status" value="2"/>
</dbReference>
<keyword evidence="5" id="KW-1185">Reference proteome</keyword>
<dbReference type="PROSITE" id="PS00022">
    <property type="entry name" value="EGF_1"/>
    <property type="match status" value="2"/>
</dbReference>
<dbReference type="Proteomes" id="UP001165082">
    <property type="component" value="Unassembled WGS sequence"/>
</dbReference>
<dbReference type="InterPro" id="IPR000742">
    <property type="entry name" value="EGF"/>
</dbReference>
<feature type="transmembrane region" description="Helical" evidence="2">
    <location>
        <begin position="1467"/>
        <end position="1491"/>
    </location>
</feature>
<feature type="transmembrane region" description="Helical" evidence="2">
    <location>
        <begin position="648"/>
        <end position="669"/>
    </location>
</feature>
<feature type="transmembrane region" description="Helical" evidence="2">
    <location>
        <begin position="1445"/>
        <end position="1462"/>
    </location>
</feature>
<dbReference type="InterPro" id="IPR053958">
    <property type="entry name" value="HMGCR/SNAP/NPC1-like_SSD"/>
</dbReference>
<feature type="transmembrane region" description="Helical" evidence="2">
    <location>
        <begin position="466"/>
        <end position="491"/>
    </location>
</feature>
<accession>A0A9W7AIH2</accession>
<sequence length="1662" mass="179733">MEDPFLCAYGDRHVFGALVAVYCGIIFVIMILTKCCKKNDKFKDDRMMFTEVLGRFPVISFLLSLFLLISCSALAVFTPCLEMRHFSIDKDTENYIKSENAATDAYDALHGAIAENDASNGWPYDKRRLEGGLLPNLDILTADVVDYDVGYGRELTASAKDSRLTFVYLEKNRPSNVFTEANLRLIRDFERSIQELPSYDKYCRKESYYTKDYANDDNTCATQASSVTPWFFAGEDTGSSLLDIDDTLKTMAQNGIVTFMDVYFSLDHRVSNLTRSTFWFEYERDDLDGFQNWLTKTVVPYARKWNPPSASFKPLYYSTGFLFDWEVDEAVYSDAMFSGLSFVAVLIFVYLHTRSVLIAFFGMLGVTISIPITLWLYRDVIGINHVSLLNFLSLFVIMGIGADDIFVFVDTWEVVGNEDPALLEDIPARMGRTFSRACSAMLVTSASTAASFFANIVSTLPVIKEFGIFMGLVVTVNFVTVLIFFPTLVIFQEKLNCCFLLCGCGKKKEKKRVGSKARGGTFARGGSGGIQHSSNDDLENDLHEARNMSAASLASNNDTPNNTPRDDAAENIWGTSKTPNPPLQALRDSEQARRSFGQSLASFFGGSAREQNVNYDRESFIIRKADGWSLVDRLFHNHWAPMTYKLRFPIVLLTGLVIVLAGVASVMHVETAEKAPSFFPESHNLGLLEIVNNELVASKYANVDQSDQIDWGLIVPDGGGGGGGGGTPNPVFCPKDSLGRVCSDKGACNELAGQCICYSDHEGTDCSVKTEETPVLERGNLALAPTRYTVSTLSQTGEDSTALMTFTNDGEVDLNYYLYVRVSSDGTPTYLENDDSSVPNWLSFPDNSYSGVVPANSVETVVMTLSPENLPCPTSYSTCTGDFSMYFFHTGKDAGDVGDRIRVNFGRGTASPTDAPTASPTPAPTAEPTTAPTTSPTKAPTIPMCRNGEKNGGETDTDCGGRCPGCAFGQVCVAGSDCESENCDGGTCGAAPTAAPTPSPPTTSPTPSPTASNCMDNVKNGDETDVDCGGPNCPGCDSAESCSVNGDCISGNCSGANTCGDPTPSPTSSPTLSPTSSPTISPTSAPTTSSPTAAPTKVPTANSCSNGLTDNLETGVDCGGGYCRPCDTGDADNCIVDTDCRSSTCLSGSCVEAPTAAPTSAPTDAPTAAPTTAAPTESPTSSPTSSPTLSPTARPTSAPTIAPTTADCNDAYCSFHGRCSEGICTCFPGFVGRICEEVETLEKSSQFSVDVYWGIKGVDRKDTSSEEYPSGKPVYNEMFDIGHPEAQIFLRDSCDFFRNASSALAVFPEGSHWYCPIEVFDAWVTYKTGGVTRIPMSKTDFIRELKNFMNYQSVNIRGRRYRTNKYQNYLGLNFDIDELQWVRVGVDTLLEETMGSTEGEAYYLAWEGFMADLNAGTPESVGDGSMTHFTWVRIQTELLLIKSTITAWAISNLSAFVAILLFTKDLYVALCTTLCIFFIVICLVGVMIAILGWKIGAIEALSVTIFVGMACDYCLHVAHAFRHSDAPSSRLRVRQALTMVGNAVFGAAITTAVSCIFLLFCTITFFFKMGIVLMVNTTCSVYFALVFFPSFLSMGRSGGREGGGRRGGDDGELGEYSIGEEEVGGAPGDEGVEGKALLLKAVEEDLDLDLKKDILRDVVVAA</sequence>
<dbReference type="EMBL" id="BRXZ01001409">
    <property type="protein sequence ID" value="GMH70530.1"/>
    <property type="molecule type" value="Genomic_DNA"/>
</dbReference>
<feature type="transmembrane region" description="Helical" evidence="2">
    <location>
        <begin position="331"/>
        <end position="351"/>
    </location>
</feature>
<dbReference type="PANTHER" id="PTHR46687:SF1">
    <property type="entry name" value="PROTEIN DISPATCHED HOMOLOG 3"/>
    <property type="match status" value="1"/>
</dbReference>
<dbReference type="PANTHER" id="PTHR46687">
    <property type="entry name" value="PROTEIN DISPATCHED HOMOLOG 3"/>
    <property type="match status" value="1"/>
</dbReference>
<evidence type="ECO:0000313" key="4">
    <source>
        <dbReference type="EMBL" id="GMH70530.1"/>
    </source>
</evidence>